<dbReference type="GO" id="GO:0046677">
    <property type="term" value="P:response to antibiotic"/>
    <property type="evidence" value="ECO:0007669"/>
    <property type="project" value="UniProtKB-ARBA"/>
</dbReference>
<dbReference type="AlphaFoldDB" id="A0A7L2MTE8"/>
<dbReference type="Gene3D" id="3.90.176.10">
    <property type="entry name" value="Toxin ADP-ribosyltransferase, Chain A, domain 1"/>
    <property type="match status" value="1"/>
</dbReference>
<keyword evidence="7" id="KW-0548">Nucleotidyltransferase</keyword>
<dbReference type="GO" id="GO:0106274">
    <property type="term" value="F:NAD+-protein-arginine ADP-ribosyltransferase activity"/>
    <property type="evidence" value="ECO:0007669"/>
    <property type="project" value="UniProtKB-EC"/>
</dbReference>
<keyword evidence="8" id="KW-0732">Signal</keyword>
<dbReference type="GO" id="GO:0003950">
    <property type="term" value="F:NAD+ poly-ADP-ribosyltransferase activity"/>
    <property type="evidence" value="ECO:0007669"/>
    <property type="project" value="TreeGrafter"/>
</dbReference>
<keyword evidence="10" id="KW-0843">Virulence</keyword>
<dbReference type="PROSITE" id="PS51996">
    <property type="entry name" value="TR_MART"/>
    <property type="match status" value="1"/>
</dbReference>
<evidence type="ECO:0000256" key="4">
    <source>
        <dbReference type="ARBA" id="ARBA00022656"/>
    </source>
</evidence>
<comment type="caution">
    <text evidence="15">The sequence shown here is derived from an EMBL/GenBank/DDBJ whole genome shotgun (WGS) entry which is preliminary data.</text>
</comment>
<protein>
    <recommendedName>
        <fullName evidence="14">NAD(P)(+)--arginine ADP-ribosyltransferase</fullName>
        <ecNumber evidence="14">2.4.2.31</ecNumber>
    </recommendedName>
    <alternativeName>
        <fullName evidence="14">Mono(ADP-ribosyl)transferase</fullName>
    </alternativeName>
</protein>
<dbReference type="Proteomes" id="UP000587697">
    <property type="component" value="Unassembled WGS sequence"/>
</dbReference>
<evidence type="ECO:0000256" key="8">
    <source>
        <dbReference type="ARBA" id="ARBA00022729"/>
    </source>
</evidence>
<dbReference type="PANTHER" id="PTHR10339">
    <property type="entry name" value="ADP-RIBOSYLTRANSFERASE"/>
    <property type="match status" value="1"/>
</dbReference>
<keyword evidence="3" id="KW-0964">Secreted</keyword>
<evidence type="ECO:0000313" key="15">
    <source>
        <dbReference type="EMBL" id="NXR63250.1"/>
    </source>
</evidence>
<dbReference type="EMBL" id="VWYO01012098">
    <property type="protein sequence ID" value="NXR63250.1"/>
    <property type="molecule type" value="Genomic_DNA"/>
</dbReference>
<dbReference type="InterPro" id="IPR050999">
    <property type="entry name" value="ADP-ribosyltransferase_ARG"/>
</dbReference>
<gene>
    <name evidence="15" type="primary">Nrt2_0</name>
    <name evidence="15" type="ORF">RHASIB_R02642</name>
</gene>
<dbReference type="GO" id="GO:0090729">
    <property type="term" value="F:toxin activity"/>
    <property type="evidence" value="ECO:0007669"/>
    <property type="project" value="UniProtKB-KW"/>
</dbReference>
<comment type="catalytic activity">
    <reaction evidence="13 14">
        <text>L-arginyl-[protein] + NAD(+) = N(omega)-(ADP-D-ribosyl)-L-arginyl-[protein] + nicotinamide + H(+)</text>
        <dbReference type="Rhea" id="RHEA:19149"/>
        <dbReference type="Rhea" id="RHEA-COMP:10532"/>
        <dbReference type="Rhea" id="RHEA-COMP:15087"/>
        <dbReference type="ChEBI" id="CHEBI:15378"/>
        <dbReference type="ChEBI" id="CHEBI:17154"/>
        <dbReference type="ChEBI" id="CHEBI:29965"/>
        <dbReference type="ChEBI" id="CHEBI:57540"/>
        <dbReference type="ChEBI" id="CHEBI:142554"/>
        <dbReference type="EC" id="2.4.2.31"/>
    </reaction>
</comment>
<dbReference type="PROSITE" id="PS01291">
    <property type="entry name" value="ART"/>
    <property type="match status" value="1"/>
</dbReference>
<dbReference type="Pfam" id="PF01129">
    <property type="entry name" value="ART"/>
    <property type="match status" value="1"/>
</dbReference>
<dbReference type="PRINTS" id="PR00970">
    <property type="entry name" value="RIBTRNSFRASE"/>
</dbReference>
<evidence type="ECO:0000256" key="11">
    <source>
        <dbReference type="ARBA" id="ARBA00023027"/>
    </source>
</evidence>
<feature type="non-terminal residue" evidence="15">
    <location>
        <position position="1"/>
    </location>
</feature>
<name>A0A7L2MTE8_9PASS</name>
<dbReference type="EC" id="2.4.2.31" evidence="14"/>
<sequence>SDFLRNSQFENQWSNATKEWESKKREPAPLSLEQAIALMAYTTNVTGLYRAFNRAVREAGSSGSKYREEFHFKSLHFLLTRALQRLSGPKDCLKVFRGVRGVQFTAKKGDEIRFGQFTSTSLSRKVAQGYGKDTMFTVRTCHGRDIQGFSYHKSEQEVLIPPFEVFEVIEVDKEKKEIELSSTRNFSNHECQWLKGDTVGTAWGD</sequence>
<evidence type="ECO:0000256" key="7">
    <source>
        <dbReference type="ARBA" id="ARBA00022695"/>
    </source>
</evidence>
<dbReference type="SUPFAM" id="SSF56399">
    <property type="entry name" value="ADP-ribosylation"/>
    <property type="match status" value="1"/>
</dbReference>
<dbReference type="GO" id="GO:0016779">
    <property type="term" value="F:nucleotidyltransferase activity"/>
    <property type="evidence" value="ECO:0007669"/>
    <property type="project" value="UniProtKB-KW"/>
</dbReference>
<evidence type="ECO:0000256" key="6">
    <source>
        <dbReference type="ARBA" id="ARBA00022679"/>
    </source>
</evidence>
<evidence type="ECO:0000256" key="5">
    <source>
        <dbReference type="ARBA" id="ARBA00022676"/>
    </source>
</evidence>
<organism evidence="15 16">
    <name type="scientific">Rhadina sibilatrix</name>
    <dbReference type="NCBI Taxonomy" id="2585818"/>
    <lineage>
        <taxon>Eukaryota</taxon>
        <taxon>Metazoa</taxon>
        <taxon>Chordata</taxon>
        <taxon>Craniata</taxon>
        <taxon>Vertebrata</taxon>
        <taxon>Euteleostomi</taxon>
        <taxon>Archelosauria</taxon>
        <taxon>Archosauria</taxon>
        <taxon>Dinosauria</taxon>
        <taxon>Saurischia</taxon>
        <taxon>Theropoda</taxon>
        <taxon>Coelurosauria</taxon>
        <taxon>Aves</taxon>
        <taxon>Neognathae</taxon>
        <taxon>Neoaves</taxon>
        <taxon>Telluraves</taxon>
        <taxon>Australaves</taxon>
        <taxon>Passeriformes</taxon>
        <taxon>Sylvioidea</taxon>
        <taxon>Phylloscopidae</taxon>
        <taxon>Rhadina</taxon>
    </lineage>
</organism>
<keyword evidence="11 14" id="KW-0520">NAD</keyword>
<evidence type="ECO:0000256" key="13">
    <source>
        <dbReference type="ARBA" id="ARBA00047597"/>
    </source>
</evidence>
<evidence type="ECO:0000256" key="1">
    <source>
        <dbReference type="ARBA" id="ARBA00004613"/>
    </source>
</evidence>
<evidence type="ECO:0000256" key="2">
    <source>
        <dbReference type="ARBA" id="ARBA00009558"/>
    </source>
</evidence>
<keyword evidence="12" id="KW-1015">Disulfide bond</keyword>
<comment type="similarity">
    <text evidence="2 14">Belongs to the Arg-specific ADP-ribosyltransferase family.</text>
</comment>
<keyword evidence="6 14" id="KW-0808">Transferase</keyword>
<reference evidence="15 16" key="1">
    <citation type="submission" date="2019-09" db="EMBL/GenBank/DDBJ databases">
        <title>Bird 10,000 Genomes (B10K) Project - Family phase.</title>
        <authorList>
            <person name="Zhang G."/>
        </authorList>
    </citation>
    <scope>NUCLEOTIDE SEQUENCE [LARGE SCALE GENOMIC DNA]</scope>
    <source>
        <strain evidence="15">B10K-DU-002-26</strain>
        <tissue evidence="15">Muscle</tissue>
    </source>
</reference>
<keyword evidence="5 14" id="KW-0328">Glycosyltransferase</keyword>
<keyword evidence="9 14" id="KW-0521">NADP</keyword>
<keyword evidence="16" id="KW-1185">Reference proteome</keyword>
<feature type="non-terminal residue" evidence="15">
    <location>
        <position position="205"/>
    </location>
</feature>
<dbReference type="InterPro" id="IPR000768">
    <property type="entry name" value="ART"/>
</dbReference>
<proteinExistence type="inferred from homology"/>
<evidence type="ECO:0000256" key="12">
    <source>
        <dbReference type="ARBA" id="ARBA00023157"/>
    </source>
</evidence>
<dbReference type="FunFam" id="3.90.176.10:FF:000001">
    <property type="entry name" value="NAD(P)(+)--arginine ADP-ribosyltransferase"/>
    <property type="match status" value="1"/>
</dbReference>
<comment type="subcellular location">
    <subcellularLocation>
        <location evidence="1">Secreted</location>
    </subcellularLocation>
</comment>
<evidence type="ECO:0000256" key="14">
    <source>
        <dbReference type="RuleBase" id="RU361228"/>
    </source>
</evidence>
<evidence type="ECO:0000256" key="3">
    <source>
        <dbReference type="ARBA" id="ARBA00022525"/>
    </source>
</evidence>
<keyword evidence="4" id="KW-0800">Toxin</keyword>
<evidence type="ECO:0000256" key="9">
    <source>
        <dbReference type="ARBA" id="ARBA00022857"/>
    </source>
</evidence>
<dbReference type="GO" id="GO:0005615">
    <property type="term" value="C:extracellular space"/>
    <property type="evidence" value="ECO:0007669"/>
    <property type="project" value="UniProtKB-ARBA"/>
</dbReference>
<evidence type="ECO:0000256" key="10">
    <source>
        <dbReference type="ARBA" id="ARBA00023026"/>
    </source>
</evidence>
<dbReference type="PANTHER" id="PTHR10339:SF25">
    <property type="entry name" value="SECRETED EXOENZYME S"/>
    <property type="match status" value="1"/>
</dbReference>
<evidence type="ECO:0000313" key="16">
    <source>
        <dbReference type="Proteomes" id="UP000587697"/>
    </source>
</evidence>
<dbReference type="GO" id="GO:0044194">
    <property type="term" value="C:cytolytic granule"/>
    <property type="evidence" value="ECO:0007669"/>
    <property type="project" value="UniProtKB-ARBA"/>
</dbReference>
<accession>A0A7L2MTE8</accession>